<dbReference type="HOGENOM" id="CLU_094378_1_0_1"/>
<keyword evidence="3" id="KW-0677">Repeat</keyword>
<dbReference type="AlphaFoldDB" id="J3MJH6"/>
<comment type="function">
    <text evidence="1">Potential calcium sensor.</text>
</comment>
<dbReference type="Pfam" id="PF13499">
    <property type="entry name" value="EF-hand_7"/>
    <property type="match status" value="1"/>
</dbReference>
<dbReference type="Gramene" id="OB07G15580.1">
    <property type="protein sequence ID" value="OB07G15580.1"/>
    <property type="gene ID" value="OB07G15580"/>
</dbReference>
<evidence type="ECO:0000256" key="1">
    <source>
        <dbReference type="ARBA" id="ARBA00003291"/>
    </source>
</evidence>
<dbReference type="FunFam" id="1.10.238.10:FF:000001">
    <property type="entry name" value="Calmodulin 1"/>
    <property type="match status" value="1"/>
</dbReference>
<evidence type="ECO:0000256" key="2">
    <source>
        <dbReference type="ARBA" id="ARBA00022723"/>
    </source>
</evidence>
<dbReference type="InterPro" id="IPR018247">
    <property type="entry name" value="EF_Hand_1_Ca_BS"/>
</dbReference>
<dbReference type="InterPro" id="IPR011992">
    <property type="entry name" value="EF-hand-dom_pair"/>
</dbReference>
<feature type="domain" description="EF-hand" evidence="6">
    <location>
        <begin position="119"/>
        <end position="154"/>
    </location>
</feature>
<dbReference type="PROSITE" id="PS50222">
    <property type="entry name" value="EF_HAND_2"/>
    <property type="match status" value="2"/>
</dbReference>
<keyword evidence="5" id="KW-1133">Transmembrane helix</keyword>
<organism evidence="7">
    <name type="scientific">Oryza brachyantha</name>
    <name type="common">malo sina</name>
    <dbReference type="NCBI Taxonomy" id="4533"/>
    <lineage>
        <taxon>Eukaryota</taxon>
        <taxon>Viridiplantae</taxon>
        <taxon>Streptophyta</taxon>
        <taxon>Embryophyta</taxon>
        <taxon>Tracheophyta</taxon>
        <taxon>Spermatophyta</taxon>
        <taxon>Magnoliopsida</taxon>
        <taxon>Liliopsida</taxon>
        <taxon>Poales</taxon>
        <taxon>Poaceae</taxon>
        <taxon>BOP clade</taxon>
        <taxon>Oryzoideae</taxon>
        <taxon>Oryzeae</taxon>
        <taxon>Oryzinae</taxon>
        <taxon>Oryza</taxon>
    </lineage>
</organism>
<dbReference type="EnsemblPlants" id="OB07G15580.1">
    <property type="protein sequence ID" value="OB07G15580.1"/>
    <property type="gene ID" value="OB07G15580"/>
</dbReference>
<protein>
    <recommendedName>
        <fullName evidence="6">EF-hand domain-containing protein</fullName>
    </recommendedName>
</protein>
<dbReference type="PROSITE" id="PS00018">
    <property type="entry name" value="EF_HAND_1"/>
    <property type="match status" value="2"/>
</dbReference>
<keyword evidence="5" id="KW-0812">Transmembrane</keyword>
<keyword evidence="4" id="KW-0106">Calcium</keyword>
<dbReference type="SMART" id="SM00054">
    <property type="entry name" value="EFh"/>
    <property type="match status" value="2"/>
</dbReference>
<keyword evidence="2" id="KW-0479">Metal-binding</keyword>
<dbReference type="GO" id="GO:0005509">
    <property type="term" value="F:calcium ion binding"/>
    <property type="evidence" value="ECO:0007669"/>
    <property type="project" value="InterPro"/>
</dbReference>
<dbReference type="PANTHER" id="PTHR10891">
    <property type="entry name" value="EF-HAND CALCIUM-BINDING DOMAIN CONTAINING PROTEIN"/>
    <property type="match status" value="1"/>
</dbReference>
<dbReference type="OMA" id="AMECQGC"/>
<reference evidence="7" key="2">
    <citation type="submission" date="2013-04" db="UniProtKB">
        <authorList>
            <consortium name="EnsemblPlants"/>
        </authorList>
    </citation>
    <scope>IDENTIFICATION</scope>
</reference>
<dbReference type="Gene3D" id="1.10.238.10">
    <property type="entry name" value="EF-hand"/>
    <property type="match status" value="1"/>
</dbReference>
<dbReference type="STRING" id="4533.J3MJH6"/>
<feature type="transmembrane region" description="Helical" evidence="5">
    <location>
        <begin position="6"/>
        <end position="27"/>
    </location>
</feature>
<keyword evidence="5" id="KW-0472">Membrane</keyword>
<accession>J3MJH6</accession>
<evidence type="ECO:0000313" key="8">
    <source>
        <dbReference type="Proteomes" id="UP000006038"/>
    </source>
</evidence>
<evidence type="ECO:0000256" key="5">
    <source>
        <dbReference type="SAM" id="Phobius"/>
    </source>
</evidence>
<name>J3MJH6_ORYBR</name>
<evidence type="ECO:0000256" key="4">
    <source>
        <dbReference type="ARBA" id="ARBA00022837"/>
    </source>
</evidence>
<dbReference type="CDD" id="cd00051">
    <property type="entry name" value="EFh"/>
    <property type="match status" value="1"/>
</dbReference>
<dbReference type="Proteomes" id="UP000006038">
    <property type="component" value="Chromosome 7"/>
</dbReference>
<dbReference type="InterPro" id="IPR039647">
    <property type="entry name" value="EF_hand_pair_protein_CML-like"/>
</dbReference>
<evidence type="ECO:0000259" key="6">
    <source>
        <dbReference type="PROSITE" id="PS50222"/>
    </source>
</evidence>
<reference evidence="7" key="1">
    <citation type="journal article" date="2013" name="Nat. Commun.">
        <title>Whole-genome sequencing of Oryza brachyantha reveals mechanisms underlying Oryza genome evolution.</title>
        <authorList>
            <person name="Chen J."/>
            <person name="Huang Q."/>
            <person name="Gao D."/>
            <person name="Wang J."/>
            <person name="Lang Y."/>
            <person name="Liu T."/>
            <person name="Li B."/>
            <person name="Bai Z."/>
            <person name="Luis Goicoechea J."/>
            <person name="Liang C."/>
            <person name="Chen C."/>
            <person name="Zhang W."/>
            <person name="Sun S."/>
            <person name="Liao Y."/>
            <person name="Zhang X."/>
            <person name="Yang L."/>
            <person name="Song C."/>
            <person name="Wang M."/>
            <person name="Shi J."/>
            <person name="Liu G."/>
            <person name="Liu J."/>
            <person name="Zhou H."/>
            <person name="Zhou W."/>
            <person name="Yu Q."/>
            <person name="An N."/>
            <person name="Chen Y."/>
            <person name="Cai Q."/>
            <person name="Wang B."/>
            <person name="Liu B."/>
            <person name="Min J."/>
            <person name="Huang Y."/>
            <person name="Wu H."/>
            <person name="Li Z."/>
            <person name="Zhang Y."/>
            <person name="Yin Y."/>
            <person name="Song W."/>
            <person name="Jiang J."/>
            <person name="Jackson S.A."/>
            <person name="Wing R.A."/>
            <person name="Wang J."/>
            <person name="Chen M."/>
        </authorList>
    </citation>
    <scope>NUCLEOTIDE SEQUENCE [LARGE SCALE GENOMIC DNA]</scope>
    <source>
        <strain evidence="7">cv. IRGC 101232</strain>
    </source>
</reference>
<feature type="domain" description="EF-hand" evidence="6">
    <location>
        <begin position="157"/>
        <end position="190"/>
    </location>
</feature>
<evidence type="ECO:0000256" key="3">
    <source>
        <dbReference type="ARBA" id="ARBA00022737"/>
    </source>
</evidence>
<sequence>MMDHNILVPLLSSLVMLVLGPLIIDVISVSKKIGKFLSIALRFLAHDGSVIDSMIMDDDDPPSSRRLLGEGRMTCHDATVVTMRLGLRWRMSGEAAMECQGCDNLMGAAMDELLDRKTASESELKEAFYVFDRNEDGFICAAELWSVMRRLGFKEGRRYEDCMRMIHTFDEDKDGRISYLEFRRMMEGVV</sequence>
<keyword evidence="8" id="KW-1185">Reference proteome</keyword>
<dbReference type="InterPro" id="IPR002048">
    <property type="entry name" value="EF_hand_dom"/>
</dbReference>
<dbReference type="eggNOG" id="KOG0027">
    <property type="taxonomic scope" value="Eukaryota"/>
</dbReference>
<proteinExistence type="predicted"/>
<dbReference type="SUPFAM" id="SSF47473">
    <property type="entry name" value="EF-hand"/>
    <property type="match status" value="1"/>
</dbReference>
<evidence type="ECO:0000313" key="7">
    <source>
        <dbReference type="EnsemblPlants" id="OB07G15580.1"/>
    </source>
</evidence>